<dbReference type="InterPro" id="IPR047273">
    <property type="entry name" value="VRTN_OTU_dom"/>
</dbReference>
<comment type="caution">
    <text evidence="6">The sequence shown here is derived from an EMBL/GenBank/DDBJ whole genome shotgun (WGS) entry which is preliminary data.</text>
</comment>
<dbReference type="GO" id="GO:0035658">
    <property type="term" value="C:Mon1-Ccz1 complex"/>
    <property type="evidence" value="ECO:0007669"/>
    <property type="project" value="InterPro"/>
</dbReference>
<dbReference type="InterPro" id="IPR043988">
    <property type="entry name" value="CCZ1/INTU_longin_2"/>
</dbReference>
<evidence type="ECO:0000313" key="7">
    <source>
        <dbReference type="Proteomes" id="UP000735302"/>
    </source>
</evidence>
<dbReference type="PANTHER" id="PTHR13056">
    <property type="entry name" value="VACUOLAR FUSION PROTEIN CCZ1 HOMOLOG-RELATED"/>
    <property type="match status" value="1"/>
</dbReference>
<dbReference type="InterPro" id="IPR013176">
    <property type="entry name" value="Ccz1"/>
</dbReference>
<feature type="domain" description="CCZ1/INTU/HSP4 first Longin" evidence="3">
    <location>
        <begin position="11"/>
        <end position="130"/>
    </location>
</feature>
<keyword evidence="7" id="KW-1185">Reference proteome</keyword>
<proteinExistence type="inferred from homology"/>
<dbReference type="Pfam" id="PF19033">
    <property type="entry name" value="Intu_longin_3"/>
    <property type="match status" value="1"/>
</dbReference>
<dbReference type="GO" id="GO:0016192">
    <property type="term" value="P:vesicle-mediated transport"/>
    <property type="evidence" value="ECO:0007669"/>
    <property type="project" value="InterPro"/>
</dbReference>
<protein>
    <submittedName>
        <fullName evidence="6">Vacuolar fusion protein ccz1 homolog</fullName>
    </submittedName>
</protein>
<dbReference type="Pfam" id="PF19031">
    <property type="entry name" value="Intu_longin_1"/>
    <property type="match status" value="1"/>
</dbReference>
<feature type="region of interest" description="Disordered" evidence="2">
    <location>
        <begin position="308"/>
        <end position="346"/>
    </location>
</feature>
<evidence type="ECO:0000259" key="3">
    <source>
        <dbReference type="Pfam" id="PF19031"/>
    </source>
</evidence>
<reference evidence="6 7" key="1">
    <citation type="journal article" date="2021" name="Elife">
        <title>Chloroplast acquisition without the gene transfer in kleptoplastic sea slugs, Plakobranchus ocellatus.</title>
        <authorList>
            <person name="Maeda T."/>
            <person name="Takahashi S."/>
            <person name="Yoshida T."/>
            <person name="Shimamura S."/>
            <person name="Takaki Y."/>
            <person name="Nagai Y."/>
            <person name="Toyoda A."/>
            <person name="Suzuki Y."/>
            <person name="Arimoto A."/>
            <person name="Ishii H."/>
            <person name="Satoh N."/>
            <person name="Nishiyama T."/>
            <person name="Hasebe M."/>
            <person name="Maruyama T."/>
            <person name="Minagawa J."/>
            <person name="Obokata J."/>
            <person name="Shigenobu S."/>
        </authorList>
    </citation>
    <scope>NUCLEOTIDE SEQUENCE [LARGE SCALE GENOMIC DNA]</scope>
</reference>
<sequence>MSVTSGDISLLNFFVFNTEYGPREGEEEKKLLFYYPAEVDIDTKIKRIGLAEAVVKFTETFSDKPCQSVHTQKSRQLFFEPEPCFWMMMTVSIPFKEKVKDGQTLTEYKEDQVQDSVFESILKQAYRMFKYKSKLPFHHLSLLASHFNFERSYFGERHGKSECDSCGGMIKAIMAQAVASGTAVIRNAKEAWTFLNASSCLTDINCSHVIRKFSLVEGPMKRKSSSSLKTFPGTKKVHSLKVLSSQVLAARPFSCFCKFCLTNKSDQCENKHIVENFAKVKWPNAKSDQLPPSKAQLVAHPVCLASEHSSPVSEHSSPASEHSSPVSEHSFPASEHSSPASERSSPYSATISDHLEIDMSGQLKTTVSASVVTDSKLKPIEKTTHISCLASVPAKRALFNEDRQPFFKRMSERLSECKSFVEVKCVCEEWSTHFTKWSLELDNKVLNRTDVDKIALQLLPPNRPAGYLPALTIGDGNCMPRSLSRLVFGNEKHHTEMRCRIIAELSKNPSQYLNEDYLSLGCTFVQGKVLAWIAALSDCYNGEDTSNTSAVQSIFEKETFQARKLGQYLGIWQLMAAANVLNCCIISLYPQKGPKEFQALFGRAMLPYDIEDGQKILYIMWSSSRPMRDEHWVVNHIVPLLFNGTFTTILARANGEVESLKQRLEHFYSKYLLTLKLPQGDILDVFNGIHFLPLDKNTYLRIQCFINSLEAAFPFVKYTAFLYNEKLVWSGLEQDDMRIMYKYLTSSLFPTYMEQELHGGSNRPASGFGHFGKFMTGPPDLTNDKNMGKLPRVFVNTDEIDEECYLIVYTALSATICLLVNVRSPLNVPICRKLDAVLGPQMTRLASDISEQYSKRVAALNSTEPVFKYVYFNHMNLAQQTTVHIDLQKRSGVNIPMELLRLLGDINAEVSKDNQDGETIVKTTSDYWVVGKKSDQREFYVVINQRSANLIDINEEVKRLCSTYLNSIFFLE</sequence>
<dbReference type="Gene3D" id="3.90.70.80">
    <property type="match status" value="1"/>
</dbReference>
<feature type="domain" description="CCZ1/INTU second Longin" evidence="4">
    <location>
        <begin position="716"/>
        <end position="827"/>
    </location>
</feature>
<dbReference type="InterPro" id="IPR043987">
    <property type="entry name" value="CCZ1/INTU/HSP4_longin_1"/>
</dbReference>
<dbReference type="EMBL" id="BLXT01003580">
    <property type="protein sequence ID" value="GFO02320.1"/>
    <property type="molecule type" value="Genomic_DNA"/>
</dbReference>
<accession>A0AAV4A2D1</accession>
<evidence type="ECO:0000256" key="1">
    <source>
        <dbReference type="ARBA" id="ARBA00005352"/>
    </source>
</evidence>
<dbReference type="AlphaFoldDB" id="A0AAV4A2D1"/>
<evidence type="ECO:0000256" key="2">
    <source>
        <dbReference type="SAM" id="MobiDB-lite"/>
    </source>
</evidence>
<dbReference type="PANTHER" id="PTHR13056:SF0">
    <property type="entry name" value="VACUOLAR FUSION PROTEIN CCZ1 HOMOLOG-RELATED"/>
    <property type="match status" value="1"/>
</dbReference>
<dbReference type="Proteomes" id="UP000735302">
    <property type="component" value="Unassembled WGS sequence"/>
</dbReference>
<evidence type="ECO:0000259" key="4">
    <source>
        <dbReference type="Pfam" id="PF19032"/>
    </source>
</evidence>
<dbReference type="InterPro" id="IPR043989">
    <property type="entry name" value="CCZ1/INTU/HSP4_longin_3"/>
</dbReference>
<evidence type="ECO:0000313" key="6">
    <source>
        <dbReference type="EMBL" id="GFO02320.1"/>
    </source>
</evidence>
<gene>
    <name evidence="6" type="ORF">PoB_002882500</name>
</gene>
<name>A0AAV4A2D1_9GAST</name>
<organism evidence="6 7">
    <name type="scientific">Plakobranchus ocellatus</name>
    <dbReference type="NCBI Taxonomy" id="259542"/>
    <lineage>
        <taxon>Eukaryota</taxon>
        <taxon>Metazoa</taxon>
        <taxon>Spiralia</taxon>
        <taxon>Lophotrochozoa</taxon>
        <taxon>Mollusca</taxon>
        <taxon>Gastropoda</taxon>
        <taxon>Heterobranchia</taxon>
        <taxon>Euthyneura</taxon>
        <taxon>Panpulmonata</taxon>
        <taxon>Sacoglossa</taxon>
        <taxon>Placobranchoidea</taxon>
        <taxon>Plakobranchidae</taxon>
        <taxon>Plakobranchus</taxon>
    </lineage>
</organism>
<feature type="domain" description="CCZ1/INTU/HPS4 third Longin" evidence="5">
    <location>
        <begin position="863"/>
        <end position="960"/>
    </location>
</feature>
<dbReference type="Pfam" id="PF19032">
    <property type="entry name" value="Intu_longin_2"/>
    <property type="match status" value="1"/>
</dbReference>
<evidence type="ECO:0000259" key="5">
    <source>
        <dbReference type="Pfam" id="PF19033"/>
    </source>
</evidence>
<comment type="similarity">
    <text evidence="1">Belongs to the CCZ1 family.</text>
</comment>
<dbReference type="CDD" id="cd22791">
    <property type="entry name" value="OTU_VRTN"/>
    <property type="match status" value="1"/>
</dbReference>